<name>A0A4R1NEC0_9GAMM</name>
<proteinExistence type="predicted"/>
<dbReference type="Pfam" id="PF12833">
    <property type="entry name" value="HTH_18"/>
    <property type="match status" value="1"/>
</dbReference>
<keyword evidence="2" id="KW-0238">DNA-binding</keyword>
<dbReference type="PANTHER" id="PTHR46796:SF2">
    <property type="entry name" value="TRANSCRIPTIONAL REGULATORY PROTEIN"/>
    <property type="match status" value="1"/>
</dbReference>
<dbReference type="AlphaFoldDB" id="A0A4R1NEC0"/>
<dbReference type="Pfam" id="PF02311">
    <property type="entry name" value="AraC_binding"/>
    <property type="match status" value="1"/>
</dbReference>
<dbReference type="PANTHER" id="PTHR46796">
    <property type="entry name" value="HTH-TYPE TRANSCRIPTIONAL ACTIVATOR RHAS-RELATED"/>
    <property type="match status" value="1"/>
</dbReference>
<organism evidence="5 6">
    <name type="scientific">Sodalis ligni</name>
    <dbReference type="NCBI Taxonomy" id="2697027"/>
    <lineage>
        <taxon>Bacteria</taxon>
        <taxon>Pseudomonadati</taxon>
        <taxon>Pseudomonadota</taxon>
        <taxon>Gammaproteobacteria</taxon>
        <taxon>Enterobacterales</taxon>
        <taxon>Bruguierivoracaceae</taxon>
        <taxon>Sodalis</taxon>
    </lineage>
</organism>
<evidence type="ECO:0000259" key="4">
    <source>
        <dbReference type="PROSITE" id="PS01124"/>
    </source>
</evidence>
<dbReference type="GO" id="GO:0003700">
    <property type="term" value="F:DNA-binding transcription factor activity"/>
    <property type="evidence" value="ECO:0007669"/>
    <property type="project" value="InterPro"/>
</dbReference>
<evidence type="ECO:0000256" key="1">
    <source>
        <dbReference type="ARBA" id="ARBA00023015"/>
    </source>
</evidence>
<dbReference type="GO" id="GO:0043565">
    <property type="term" value="F:sequence-specific DNA binding"/>
    <property type="evidence" value="ECO:0007669"/>
    <property type="project" value="InterPro"/>
</dbReference>
<reference evidence="5 6" key="1">
    <citation type="submission" date="2019-02" db="EMBL/GenBank/DDBJ databases">
        <title>Investigation of anaerobic lignin degradation for improved lignocellulosic biofuels.</title>
        <authorList>
            <person name="Deangelis K."/>
        </authorList>
    </citation>
    <scope>NUCLEOTIDE SEQUENCE [LARGE SCALE GENOMIC DNA]</scope>
    <source>
        <strain evidence="5 6">159R</strain>
    </source>
</reference>
<keyword evidence="1" id="KW-0805">Transcription regulation</keyword>
<dbReference type="InterPro" id="IPR009057">
    <property type="entry name" value="Homeodomain-like_sf"/>
</dbReference>
<dbReference type="InterPro" id="IPR037923">
    <property type="entry name" value="HTH-like"/>
</dbReference>
<dbReference type="InterPro" id="IPR050204">
    <property type="entry name" value="AraC_XylS_family_regulators"/>
</dbReference>
<dbReference type="Gene3D" id="1.10.10.60">
    <property type="entry name" value="Homeodomain-like"/>
    <property type="match status" value="1"/>
</dbReference>
<dbReference type="PROSITE" id="PS01124">
    <property type="entry name" value="HTH_ARAC_FAMILY_2"/>
    <property type="match status" value="1"/>
</dbReference>
<accession>A0A4R1NEC0</accession>
<dbReference type="SUPFAM" id="SSF46689">
    <property type="entry name" value="Homeodomain-like"/>
    <property type="match status" value="2"/>
</dbReference>
<keyword evidence="3" id="KW-0804">Transcription</keyword>
<evidence type="ECO:0000256" key="3">
    <source>
        <dbReference type="ARBA" id="ARBA00023163"/>
    </source>
</evidence>
<evidence type="ECO:0000256" key="2">
    <source>
        <dbReference type="ARBA" id="ARBA00023125"/>
    </source>
</evidence>
<dbReference type="SUPFAM" id="SSF51215">
    <property type="entry name" value="Regulatory protein AraC"/>
    <property type="match status" value="1"/>
</dbReference>
<dbReference type="InterPro" id="IPR003313">
    <property type="entry name" value="AraC-bd"/>
</dbReference>
<dbReference type="RefSeq" id="WP_132923937.1">
    <property type="nucleotide sequence ID" value="NZ_SJOI01000001.1"/>
</dbReference>
<dbReference type="SMART" id="SM00342">
    <property type="entry name" value="HTH_ARAC"/>
    <property type="match status" value="1"/>
</dbReference>
<gene>
    <name evidence="5" type="ORF">EZJ58_3383</name>
</gene>
<dbReference type="InterPro" id="IPR018060">
    <property type="entry name" value="HTH_AraC"/>
</dbReference>
<sequence>MKTSSNEWAKFIAAPELGMQGLHAYFNKHQYERHSHDYYVLGTIDAGAPKVALENSSFIAPAGSAMIINPGDSHDGKACGDQGYLYSMVYVEPWAIADIAGEFGVSTPASILFTRSVVTDPDVVFALRRLHRTLFYGQDRMAAEIHLIEALKPLLTRYSTRSATLKTKAREPRIERVRELIHECYANSLTTADMAEAAGLSRVRLNQLFRAAYGLPLHAYLNGVRLEAAKKLLISGLPSAGVAASVGLFDQSHLIRRFKGCFGITPAQFVDAHFPVVQYGTSLSLP</sequence>
<dbReference type="OrthoDB" id="9809338at2"/>
<evidence type="ECO:0000313" key="6">
    <source>
        <dbReference type="Proteomes" id="UP000294555"/>
    </source>
</evidence>
<feature type="domain" description="HTH araC/xylS-type" evidence="4">
    <location>
        <begin position="175"/>
        <end position="272"/>
    </location>
</feature>
<comment type="caution">
    <text evidence="5">The sequence shown here is derived from an EMBL/GenBank/DDBJ whole genome shotgun (WGS) entry which is preliminary data.</text>
</comment>
<dbReference type="Proteomes" id="UP000294555">
    <property type="component" value="Unassembled WGS sequence"/>
</dbReference>
<evidence type="ECO:0000313" key="5">
    <source>
        <dbReference type="EMBL" id="TCL05209.1"/>
    </source>
</evidence>
<dbReference type="EMBL" id="SJOI01000001">
    <property type="protein sequence ID" value="TCL05209.1"/>
    <property type="molecule type" value="Genomic_DNA"/>
</dbReference>
<protein>
    <submittedName>
        <fullName evidence="5">AraC family transcriptional regulator</fullName>
    </submittedName>
</protein>
<keyword evidence="6" id="KW-1185">Reference proteome</keyword>